<sequence length="79" mass="8474">MVVGGVRNDRRKNGSKIGWIISKFDGCTGRWRRRLGGLGRRASPVISKPDPALVVDHGDRDGSKSRSAVQKSGGGGVMR</sequence>
<comment type="caution">
    <text evidence="2">The sequence shown here is derived from an EMBL/GenBank/DDBJ whole genome shotgun (WGS) entry which is preliminary data.</text>
</comment>
<proteinExistence type="predicted"/>
<accession>A0AAD4ZGK3</accession>
<keyword evidence="3" id="KW-1185">Reference proteome</keyword>
<dbReference type="AlphaFoldDB" id="A0AAD4ZGK3"/>
<reference evidence="2 3" key="1">
    <citation type="journal article" date="2022" name="G3 (Bethesda)">
        <title>Whole-genome sequence and methylome profiling of the almond [Prunus dulcis (Mill.) D.A. Webb] cultivar 'Nonpareil'.</title>
        <authorList>
            <person name="D'Amico-Willman K.M."/>
            <person name="Ouma W.Z."/>
            <person name="Meulia T."/>
            <person name="Sideli G.M."/>
            <person name="Gradziel T.M."/>
            <person name="Fresnedo-Ramirez J."/>
        </authorList>
    </citation>
    <scope>NUCLEOTIDE SEQUENCE [LARGE SCALE GENOMIC DNA]</scope>
    <source>
        <strain evidence="2">Clone GOH B32 T37-40</strain>
    </source>
</reference>
<protein>
    <submittedName>
        <fullName evidence="2">Uncharacterized protein</fullName>
    </submittedName>
</protein>
<evidence type="ECO:0000256" key="1">
    <source>
        <dbReference type="SAM" id="MobiDB-lite"/>
    </source>
</evidence>
<dbReference type="Proteomes" id="UP001054821">
    <property type="component" value="Chromosome 2"/>
</dbReference>
<name>A0AAD4ZGK3_PRUDU</name>
<gene>
    <name evidence="2" type="ORF">L3X38_012628</name>
</gene>
<dbReference type="EMBL" id="JAJFAZ020000002">
    <property type="protein sequence ID" value="KAI5344751.1"/>
    <property type="molecule type" value="Genomic_DNA"/>
</dbReference>
<organism evidence="2 3">
    <name type="scientific">Prunus dulcis</name>
    <name type="common">Almond</name>
    <name type="synonym">Amygdalus dulcis</name>
    <dbReference type="NCBI Taxonomy" id="3755"/>
    <lineage>
        <taxon>Eukaryota</taxon>
        <taxon>Viridiplantae</taxon>
        <taxon>Streptophyta</taxon>
        <taxon>Embryophyta</taxon>
        <taxon>Tracheophyta</taxon>
        <taxon>Spermatophyta</taxon>
        <taxon>Magnoliopsida</taxon>
        <taxon>eudicotyledons</taxon>
        <taxon>Gunneridae</taxon>
        <taxon>Pentapetalae</taxon>
        <taxon>rosids</taxon>
        <taxon>fabids</taxon>
        <taxon>Rosales</taxon>
        <taxon>Rosaceae</taxon>
        <taxon>Amygdaloideae</taxon>
        <taxon>Amygdaleae</taxon>
        <taxon>Prunus</taxon>
    </lineage>
</organism>
<evidence type="ECO:0000313" key="3">
    <source>
        <dbReference type="Proteomes" id="UP001054821"/>
    </source>
</evidence>
<feature type="region of interest" description="Disordered" evidence="1">
    <location>
        <begin position="41"/>
        <end position="79"/>
    </location>
</feature>
<evidence type="ECO:0000313" key="2">
    <source>
        <dbReference type="EMBL" id="KAI5344751.1"/>
    </source>
</evidence>